<dbReference type="EMBL" id="RZUL01000002">
    <property type="protein sequence ID" value="RVT42464.1"/>
    <property type="molecule type" value="Genomic_DNA"/>
</dbReference>
<dbReference type="OrthoDB" id="9801456at2"/>
<comment type="caution">
    <text evidence="7">The sequence shown here is derived from an EMBL/GenBank/DDBJ whole genome shotgun (WGS) entry which is preliminary data.</text>
</comment>
<evidence type="ECO:0000256" key="2">
    <source>
        <dbReference type="ARBA" id="ARBA00013266"/>
    </source>
</evidence>
<dbReference type="Proteomes" id="UP000282977">
    <property type="component" value="Unassembled WGS sequence"/>
</dbReference>
<evidence type="ECO:0000313" key="7">
    <source>
        <dbReference type="EMBL" id="RVT42464.1"/>
    </source>
</evidence>
<dbReference type="AlphaFoldDB" id="A0A437JAF7"/>
<proteinExistence type="inferred from homology"/>
<dbReference type="PANTHER" id="PTHR42811">
    <property type="entry name" value="SERINE ACETYLTRANSFERASE"/>
    <property type="match status" value="1"/>
</dbReference>
<gene>
    <name evidence="7" type="ORF">ENE74_08635</name>
</gene>
<evidence type="ECO:0000256" key="4">
    <source>
        <dbReference type="ARBA" id="ARBA00022679"/>
    </source>
</evidence>
<dbReference type="Gene3D" id="2.160.10.10">
    <property type="entry name" value="Hexapeptide repeat proteins"/>
    <property type="match status" value="1"/>
</dbReference>
<dbReference type="Pfam" id="PF00132">
    <property type="entry name" value="Hexapep"/>
    <property type="match status" value="1"/>
</dbReference>
<keyword evidence="4 7" id="KW-0808">Transferase</keyword>
<protein>
    <recommendedName>
        <fullName evidence="2">serine O-acetyltransferase</fullName>
        <ecNumber evidence="2">2.3.1.30</ecNumber>
    </recommendedName>
</protein>
<dbReference type="InterPro" id="IPR011004">
    <property type="entry name" value="Trimer_LpxA-like_sf"/>
</dbReference>
<keyword evidence="5" id="KW-0012">Acyltransferase</keyword>
<evidence type="ECO:0000256" key="5">
    <source>
        <dbReference type="ARBA" id="ARBA00023315"/>
    </source>
</evidence>
<dbReference type="CDD" id="cd03354">
    <property type="entry name" value="LbH_SAT"/>
    <property type="match status" value="1"/>
</dbReference>
<evidence type="ECO:0000313" key="8">
    <source>
        <dbReference type="Proteomes" id="UP000282977"/>
    </source>
</evidence>
<dbReference type="EC" id="2.3.1.30" evidence="2"/>
<sequence length="286" mass="30750">MEYGAVGFPSRPKLAKITDALCGALFPMRLGPDFVRAHNENAFVAETLDTVLSRLYGQIRIELAYSRDGATPEDVDAEAGQIIGRFAAELPQLRATLDTDVEAAFAADPAARSVDEILICYPSMQAIIHHRIAHHLYRLGVPVVARIISEVAHSRTGIDIHPGAVIGERFFIDHGNGVVIGETAIIGKGVRLYQGVTLGARSIPYTEQGVVERGVPRHPIIEDDVVIYAGATVLGRIIVGRGSVIAGNVWLTKSVPATSHVQQANIVHDVKERAAVSAPHRLGETV</sequence>
<keyword evidence="3" id="KW-0028">Amino-acid biosynthesis</keyword>
<organism evidence="7 8">
    <name type="scientific">Sphingobium algorifonticola</name>
    <dbReference type="NCBI Taxonomy" id="2008318"/>
    <lineage>
        <taxon>Bacteria</taxon>
        <taxon>Pseudomonadati</taxon>
        <taxon>Pseudomonadota</taxon>
        <taxon>Alphaproteobacteria</taxon>
        <taxon>Sphingomonadales</taxon>
        <taxon>Sphingomonadaceae</taxon>
        <taxon>Sphingobium</taxon>
    </lineage>
</organism>
<evidence type="ECO:0000256" key="1">
    <source>
        <dbReference type="ARBA" id="ARBA00007274"/>
    </source>
</evidence>
<keyword evidence="8" id="KW-1185">Reference proteome</keyword>
<comment type="catalytic activity">
    <reaction evidence="6">
        <text>L-serine + acetyl-CoA = O-acetyl-L-serine + CoA</text>
        <dbReference type="Rhea" id="RHEA:24560"/>
        <dbReference type="ChEBI" id="CHEBI:33384"/>
        <dbReference type="ChEBI" id="CHEBI:57287"/>
        <dbReference type="ChEBI" id="CHEBI:57288"/>
        <dbReference type="ChEBI" id="CHEBI:58340"/>
        <dbReference type="EC" id="2.3.1.30"/>
    </reaction>
</comment>
<evidence type="ECO:0000256" key="6">
    <source>
        <dbReference type="ARBA" id="ARBA00049486"/>
    </source>
</evidence>
<comment type="similarity">
    <text evidence="1">Belongs to the transferase hexapeptide repeat family.</text>
</comment>
<dbReference type="NCBIfam" id="NF041874">
    <property type="entry name" value="EPS_EpsC"/>
    <property type="match status" value="1"/>
</dbReference>
<dbReference type="InterPro" id="IPR045304">
    <property type="entry name" value="LbH_SAT"/>
</dbReference>
<dbReference type="SUPFAM" id="SSF51161">
    <property type="entry name" value="Trimeric LpxA-like enzymes"/>
    <property type="match status" value="1"/>
</dbReference>
<accession>A0A437JAF7</accession>
<dbReference type="InterPro" id="IPR001451">
    <property type="entry name" value="Hexapep"/>
</dbReference>
<dbReference type="Gene3D" id="1.10.3130.10">
    <property type="entry name" value="serine acetyltransferase, domain 1"/>
    <property type="match status" value="1"/>
</dbReference>
<dbReference type="GO" id="GO:0009001">
    <property type="term" value="F:serine O-acetyltransferase activity"/>
    <property type="evidence" value="ECO:0007669"/>
    <property type="project" value="UniProtKB-EC"/>
</dbReference>
<dbReference type="InterPro" id="IPR053376">
    <property type="entry name" value="Serine_acetyltransferase"/>
</dbReference>
<dbReference type="InterPro" id="IPR042122">
    <property type="entry name" value="Ser_AcTrfase_N_sf"/>
</dbReference>
<dbReference type="GO" id="GO:0008652">
    <property type="term" value="P:amino acid biosynthetic process"/>
    <property type="evidence" value="ECO:0007669"/>
    <property type="project" value="UniProtKB-KW"/>
</dbReference>
<reference evidence="7 8" key="1">
    <citation type="submission" date="2019-01" db="EMBL/GenBank/DDBJ databases">
        <authorList>
            <person name="Chen W.-M."/>
        </authorList>
    </citation>
    <scope>NUCLEOTIDE SEQUENCE [LARGE SCALE GENOMIC DNA]</scope>
    <source>
        <strain evidence="7 8">TLA-22</strain>
    </source>
</reference>
<evidence type="ECO:0000256" key="3">
    <source>
        <dbReference type="ARBA" id="ARBA00022605"/>
    </source>
</evidence>
<name>A0A437JAF7_9SPHN</name>